<dbReference type="GO" id="GO:0005524">
    <property type="term" value="F:ATP binding"/>
    <property type="evidence" value="ECO:0007669"/>
    <property type="project" value="UniProtKB-KW"/>
</dbReference>
<sequence>MSILYEKYRPDNLNELFTHKEQAMDLYNQIRNVGSPHLLISTSRRSLDDYFVYATAKTLFGENFSSNTEFTSVEEFFSKTKTELKDDIKYSRYYKEAKRSLRRMYKKHDIDKSPSVSKELIFRQYLGSISGNKPVGKINYRLVVLFDSSTLSGTVQNSLRRTMEKFSDNVRYVFVVDSPAKLIPAIRSRCYNINLKDPSEKEVKSKLKQIINKENIKITEQALEGLLYKLDYDYRSSLYFIDAIKSKSKKIGLSDIKSFSTETVEGKVEKSLKKALSGNVKKSIELMDDLLYEENIRLDLLIEKYRKTTYNLSNSSEIRDILINLSKLDREVRNLPSDPNQLKKYSRPLLENFLASIANGG</sequence>
<comment type="caution">
    <text evidence="4">The sequence shown here is derived from an EMBL/GenBank/DDBJ whole genome shotgun (WGS) entry which is preliminary data.</text>
</comment>
<keyword evidence="3" id="KW-0067">ATP-binding</keyword>
<evidence type="ECO:0000256" key="3">
    <source>
        <dbReference type="ARBA" id="ARBA00022840"/>
    </source>
</evidence>
<proteinExistence type="predicted"/>
<dbReference type="InterPro" id="IPR050238">
    <property type="entry name" value="DNA_Rep/Repair_Clamp_Loader"/>
</dbReference>
<dbReference type="STRING" id="1903181.BTN85_0415"/>
<dbReference type="GO" id="GO:0003689">
    <property type="term" value="F:DNA clamp loader activity"/>
    <property type="evidence" value="ECO:0007669"/>
    <property type="project" value="TreeGrafter"/>
</dbReference>
<organism evidence="4 5">
    <name type="scientific">Methanohalarchaeum thermophilum</name>
    <dbReference type="NCBI Taxonomy" id="1903181"/>
    <lineage>
        <taxon>Archaea</taxon>
        <taxon>Methanobacteriati</taxon>
        <taxon>Methanobacteriota</taxon>
        <taxon>Methanonatronarchaeia</taxon>
        <taxon>Methanonatronarchaeales</taxon>
        <taxon>Methanonatronarchaeaceae</taxon>
        <taxon>Candidatus Methanohalarchaeum</taxon>
    </lineage>
</organism>
<dbReference type="Gene3D" id="1.10.8.60">
    <property type="match status" value="1"/>
</dbReference>
<dbReference type="InterPro" id="IPR027417">
    <property type="entry name" value="P-loop_NTPase"/>
</dbReference>
<dbReference type="SUPFAM" id="SSF52540">
    <property type="entry name" value="P-loop containing nucleoside triphosphate hydrolases"/>
    <property type="match status" value="1"/>
</dbReference>
<gene>
    <name evidence="4" type="ORF">BTN85_0415</name>
</gene>
<accession>A0A1Q6DUC5</accession>
<dbReference type="GO" id="GO:0006281">
    <property type="term" value="P:DNA repair"/>
    <property type="evidence" value="ECO:0007669"/>
    <property type="project" value="TreeGrafter"/>
</dbReference>
<dbReference type="InParanoid" id="A0A1Q6DUC5"/>
<keyword evidence="2" id="KW-0547">Nucleotide-binding</keyword>
<keyword evidence="1" id="KW-0235">DNA replication</keyword>
<dbReference type="PANTHER" id="PTHR11669:SF20">
    <property type="entry name" value="REPLICATION FACTOR C SUBUNIT 4"/>
    <property type="match status" value="1"/>
</dbReference>
<reference evidence="4" key="1">
    <citation type="submission" date="2016-12" db="EMBL/GenBank/DDBJ databases">
        <title>Discovery of methanogenic haloarchaea.</title>
        <authorList>
            <person name="Sorokin D.Y."/>
            <person name="Makarova K.S."/>
            <person name="Abbas B."/>
            <person name="Ferrer M."/>
            <person name="Golyshin P.N."/>
        </authorList>
    </citation>
    <scope>NUCLEOTIDE SEQUENCE [LARGE SCALE GENOMIC DNA]</scope>
    <source>
        <strain evidence="4">HMET1</strain>
    </source>
</reference>
<dbReference type="EMBL" id="MSDW01000001">
    <property type="protein sequence ID" value="OKY77938.1"/>
    <property type="molecule type" value="Genomic_DNA"/>
</dbReference>
<protein>
    <submittedName>
        <fullName evidence="4">ATPase involved in DNA replication HolB small subunit</fullName>
    </submittedName>
</protein>
<name>A0A1Q6DUC5_METT1</name>
<dbReference type="PANTHER" id="PTHR11669">
    <property type="entry name" value="REPLICATION FACTOR C / DNA POLYMERASE III GAMMA-TAU SUBUNIT"/>
    <property type="match status" value="1"/>
</dbReference>
<keyword evidence="5" id="KW-1185">Reference proteome</keyword>
<dbReference type="GO" id="GO:0006261">
    <property type="term" value="P:DNA-templated DNA replication"/>
    <property type="evidence" value="ECO:0007669"/>
    <property type="project" value="TreeGrafter"/>
</dbReference>
<dbReference type="Gene3D" id="3.40.50.300">
    <property type="entry name" value="P-loop containing nucleotide triphosphate hydrolases"/>
    <property type="match status" value="1"/>
</dbReference>
<evidence type="ECO:0000256" key="2">
    <source>
        <dbReference type="ARBA" id="ARBA00022741"/>
    </source>
</evidence>
<evidence type="ECO:0000256" key="1">
    <source>
        <dbReference type="ARBA" id="ARBA00022705"/>
    </source>
</evidence>
<dbReference type="GO" id="GO:0005663">
    <property type="term" value="C:DNA replication factor C complex"/>
    <property type="evidence" value="ECO:0007669"/>
    <property type="project" value="TreeGrafter"/>
</dbReference>
<dbReference type="Proteomes" id="UP000185744">
    <property type="component" value="Unassembled WGS sequence"/>
</dbReference>
<evidence type="ECO:0000313" key="4">
    <source>
        <dbReference type="EMBL" id="OKY77938.1"/>
    </source>
</evidence>
<evidence type="ECO:0000313" key="5">
    <source>
        <dbReference type="Proteomes" id="UP000185744"/>
    </source>
</evidence>
<dbReference type="AlphaFoldDB" id="A0A1Q6DUC5"/>